<protein>
    <recommendedName>
        <fullName evidence="7">Cell wall anchored protein</fullName>
    </recommendedName>
</protein>
<evidence type="ECO:0008006" key="7">
    <source>
        <dbReference type="Google" id="ProtNLM"/>
    </source>
</evidence>
<dbReference type="AlphaFoldDB" id="A0AAN6TZC1"/>
<dbReference type="PANTHER" id="PTHR47435">
    <property type="entry name" value="KELCH REPEAT PROTEIN (AFU_ORTHOLOGUE AFUA_5G12780)"/>
    <property type="match status" value="1"/>
</dbReference>
<reference evidence="5" key="2">
    <citation type="submission" date="2023-05" db="EMBL/GenBank/DDBJ databases">
        <authorList>
            <consortium name="Lawrence Berkeley National Laboratory"/>
            <person name="Steindorff A."/>
            <person name="Hensen N."/>
            <person name="Bonometti L."/>
            <person name="Westerberg I."/>
            <person name="Brannstrom I.O."/>
            <person name="Guillou S."/>
            <person name="Cros-Aarteil S."/>
            <person name="Calhoun S."/>
            <person name="Haridas S."/>
            <person name="Kuo A."/>
            <person name="Mondo S."/>
            <person name="Pangilinan J."/>
            <person name="Riley R."/>
            <person name="Labutti K."/>
            <person name="Andreopoulos B."/>
            <person name="Lipzen A."/>
            <person name="Chen C."/>
            <person name="Yanf M."/>
            <person name="Daum C."/>
            <person name="Ng V."/>
            <person name="Clum A."/>
            <person name="Ohm R."/>
            <person name="Martin F."/>
            <person name="Silar P."/>
            <person name="Natvig D."/>
            <person name="Lalanne C."/>
            <person name="Gautier V."/>
            <person name="Ament-Velasquez S.L."/>
            <person name="Kruys A."/>
            <person name="Hutchinson M.I."/>
            <person name="Powell A.J."/>
            <person name="Barry K."/>
            <person name="Miller A.N."/>
            <person name="Grigoriev I.V."/>
            <person name="Debuchy R."/>
            <person name="Gladieux P."/>
            <person name="Thoren M.H."/>
            <person name="Johannesson H."/>
        </authorList>
    </citation>
    <scope>NUCLEOTIDE SEQUENCE</scope>
    <source>
        <strain evidence="5">CBS 731.68</strain>
    </source>
</reference>
<accession>A0AAN6TZC1</accession>
<feature type="compositionally biased region" description="Polar residues" evidence="3">
    <location>
        <begin position="730"/>
        <end position="741"/>
    </location>
</feature>
<evidence type="ECO:0000313" key="6">
    <source>
        <dbReference type="Proteomes" id="UP001302602"/>
    </source>
</evidence>
<feature type="compositionally biased region" description="Low complexity" evidence="3">
    <location>
        <begin position="642"/>
        <end position="653"/>
    </location>
</feature>
<evidence type="ECO:0000256" key="4">
    <source>
        <dbReference type="SAM" id="Phobius"/>
    </source>
</evidence>
<name>A0AAN6TZC1_9PEZI</name>
<evidence type="ECO:0000256" key="1">
    <source>
        <dbReference type="ARBA" id="ARBA00022737"/>
    </source>
</evidence>
<feature type="compositionally biased region" description="Polar residues" evidence="3">
    <location>
        <begin position="545"/>
        <end position="555"/>
    </location>
</feature>
<dbReference type="Gene3D" id="2.120.10.80">
    <property type="entry name" value="Kelch-type beta propeller"/>
    <property type="match status" value="1"/>
</dbReference>
<feature type="transmembrane region" description="Helical" evidence="4">
    <location>
        <begin position="495"/>
        <end position="518"/>
    </location>
</feature>
<feature type="region of interest" description="Disordered" evidence="3">
    <location>
        <begin position="629"/>
        <end position="764"/>
    </location>
</feature>
<evidence type="ECO:0000313" key="5">
    <source>
        <dbReference type="EMBL" id="KAK4123424.1"/>
    </source>
</evidence>
<keyword evidence="4" id="KW-0472">Membrane</keyword>
<feature type="region of interest" description="Disordered" evidence="3">
    <location>
        <begin position="528"/>
        <end position="568"/>
    </location>
</feature>
<dbReference type="InterPro" id="IPR015915">
    <property type="entry name" value="Kelch-typ_b-propeller"/>
</dbReference>
<gene>
    <name evidence="5" type="ORF">N657DRAFT_463263</name>
</gene>
<feature type="compositionally biased region" description="Pro residues" evidence="3">
    <location>
        <begin position="678"/>
        <end position="688"/>
    </location>
</feature>
<keyword evidence="2" id="KW-0408">Iron</keyword>
<dbReference type="EMBL" id="MU853229">
    <property type="protein sequence ID" value="KAK4123424.1"/>
    <property type="molecule type" value="Genomic_DNA"/>
</dbReference>
<keyword evidence="1" id="KW-0677">Repeat</keyword>
<dbReference type="GeneID" id="87824267"/>
<organism evidence="5 6">
    <name type="scientific">Parathielavia appendiculata</name>
    <dbReference type="NCBI Taxonomy" id="2587402"/>
    <lineage>
        <taxon>Eukaryota</taxon>
        <taxon>Fungi</taxon>
        <taxon>Dikarya</taxon>
        <taxon>Ascomycota</taxon>
        <taxon>Pezizomycotina</taxon>
        <taxon>Sordariomycetes</taxon>
        <taxon>Sordariomycetidae</taxon>
        <taxon>Sordariales</taxon>
        <taxon>Chaetomiaceae</taxon>
        <taxon>Parathielavia</taxon>
    </lineage>
</organism>
<proteinExistence type="predicted"/>
<keyword evidence="4" id="KW-1133">Transmembrane helix</keyword>
<feature type="compositionally biased region" description="Gly residues" evidence="3">
    <location>
        <begin position="694"/>
        <end position="709"/>
    </location>
</feature>
<dbReference type="GO" id="GO:0019760">
    <property type="term" value="P:glucosinolate metabolic process"/>
    <property type="evidence" value="ECO:0007669"/>
    <property type="project" value="UniProtKB-ARBA"/>
</dbReference>
<dbReference type="RefSeq" id="XP_062647195.1">
    <property type="nucleotide sequence ID" value="XM_062787497.1"/>
</dbReference>
<dbReference type="PANTHER" id="PTHR47435:SF4">
    <property type="entry name" value="KELCH REPEAT PROTEIN (AFU_ORTHOLOGUE AFUA_5G12780)"/>
    <property type="match status" value="1"/>
</dbReference>
<evidence type="ECO:0000256" key="3">
    <source>
        <dbReference type="SAM" id="MobiDB-lite"/>
    </source>
</evidence>
<dbReference type="Proteomes" id="UP001302602">
    <property type="component" value="Unassembled WGS sequence"/>
</dbReference>
<keyword evidence="4" id="KW-0812">Transmembrane</keyword>
<dbReference type="SUPFAM" id="SSF117281">
    <property type="entry name" value="Kelch motif"/>
    <property type="match status" value="1"/>
</dbReference>
<reference evidence="5" key="1">
    <citation type="journal article" date="2023" name="Mol. Phylogenet. Evol.">
        <title>Genome-scale phylogeny and comparative genomics of the fungal order Sordariales.</title>
        <authorList>
            <person name="Hensen N."/>
            <person name="Bonometti L."/>
            <person name="Westerberg I."/>
            <person name="Brannstrom I.O."/>
            <person name="Guillou S."/>
            <person name="Cros-Aarteil S."/>
            <person name="Calhoun S."/>
            <person name="Haridas S."/>
            <person name="Kuo A."/>
            <person name="Mondo S."/>
            <person name="Pangilinan J."/>
            <person name="Riley R."/>
            <person name="LaButti K."/>
            <person name="Andreopoulos B."/>
            <person name="Lipzen A."/>
            <person name="Chen C."/>
            <person name="Yan M."/>
            <person name="Daum C."/>
            <person name="Ng V."/>
            <person name="Clum A."/>
            <person name="Steindorff A."/>
            <person name="Ohm R.A."/>
            <person name="Martin F."/>
            <person name="Silar P."/>
            <person name="Natvig D.O."/>
            <person name="Lalanne C."/>
            <person name="Gautier V."/>
            <person name="Ament-Velasquez S.L."/>
            <person name="Kruys A."/>
            <person name="Hutchinson M.I."/>
            <person name="Powell A.J."/>
            <person name="Barry K."/>
            <person name="Miller A.N."/>
            <person name="Grigoriev I.V."/>
            <person name="Debuchy R."/>
            <person name="Gladieux P."/>
            <person name="Hiltunen Thoren M."/>
            <person name="Johannesson H."/>
        </authorList>
    </citation>
    <scope>NUCLEOTIDE SEQUENCE</scope>
    <source>
        <strain evidence="5">CBS 731.68</strain>
    </source>
</reference>
<sequence>MMPSASDAVPLLAVWSGTTNGWTRTPRIPYPYCPLPLCISWLIFLLAFVNRSSAMDPVENFCRRFGHQTAVIDRRLYIDGGFINYNPLSQYPTNYSNFGLHYHDLDTPGEKLMPQLYANLTKNTTIPSVNGGTLWADNVNKRLYLFGGEYYQQPPSQQYTLWSFDTIYNTWESFGSPAQDDIGAVSYGAGVSVSETGEGYYYGGWRSNNTVPGWTGPPLAQTGLVKYTMDSNTWSTDAGPDSVGRAEGSMVFIPVGDGGMLVYFGGVQDPHGNGSWVGQPMERIFLFDLLSSKWYIQNATGTIPPMRRRFCAGATWAQDQTSYNIYLYGGVGMPPNTGGFDDVYVLTIPSFQWIKMYPTDGSLTGEYGHHSLSCNVIDGAQMIIIRGTFPNRDHCDVPEQYGVHNMDMGQQNEEKALWKIFVTNITKYAVPEPIIAAIGGSADGGATKTVPDAGFDSSDLRVLMTRKAHIPSRTPTRPPAPIRTPGQGKHLSTGAIAGIAVGGTVALVSLALAVIILIRRRRYLLSDSQPQPNYAPTSPHEWSPHATSSATYTPNSPHPHSLFLHHHGNGYLLPSQPAELPVPSSPQPRFAPGMTSWLSPDGFLYELVSGAQHPDVAAVGATPTAALSGGLGGGHGGHDSGMDTGTSSSDASGQPHPQTKVDSEGRVWVQVSNVSPHSLPPSSIPPGRPSLKVTGGGEGRRGGSPGGLGSQRYDSRPGGREPVMMPGSEMEQQQQLVSASSGRVPEEPQELSCESTGEAEWDAAHGRPRHMTFYHA</sequence>
<keyword evidence="6" id="KW-1185">Reference proteome</keyword>
<evidence type="ECO:0000256" key="2">
    <source>
        <dbReference type="ARBA" id="ARBA00023004"/>
    </source>
</evidence>
<feature type="region of interest" description="Disordered" evidence="3">
    <location>
        <begin position="574"/>
        <end position="593"/>
    </location>
</feature>
<dbReference type="CDD" id="cd12087">
    <property type="entry name" value="TM_EGFR-like"/>
    <property type="match status" value="1"/>
</dbReference>
<comment type="caution">
    <text evidence="5">The sequence shown here is derived from an EMBL/GenBank/DDBJ whole genome shotgun (WGS) entry which is preliminary data.</text>
</comment>